<protein>
    <submittedName>
        <fullName evidence="2">Restriction endonuclease</fullName>
    </submittedName>
</protein>
<dbReference type="InterPro" id="IPR011856">
    <property type="entry name" value="tRNA_endonuc-like_dom_sf"/>
</dbReference>
<dbReference type="InterPro" id="IPR011335">
    <property type="entry name" value="Restrct_endonuc-II-like"/>
</dbReference>
<dbReference type="Proteomes" id="UP000323225">
    <property type="component" value="Unassembled WGS sequence"/>
</dbReference>
<keyword evidence="2" id="KW-0540">Nuclease</keyword>
<keyword evidence="2" id="KW-0378">Hydrolase</keyword>
<dbReference type="InterPro" id="IPR007560">
    <property type="entry name" value="Restrct_endonuc_IV_Mrr"/>
</dbReference>
<dbReference type="AlphaFoldDB" id="A0A5B1BYQ8"/>
<dbReference type="Pfam" id="PF04471">
    <property type="entry name" value="Mrr_cat"/>
    <property type="match status" value="1"/>
</dbReference>
<proteinExistence type="predicted"/>
<evidence type="ECO:0000313" key="3">
    <source>
        <dbReference type="Proteomes" id="UP000323225"/>
    </source>
</evidence>
<dbReference type="Gene3D" id="3.40.1350.10">
    <property type="match status" value="1"/>
</dbReference>
<gene>
    <name evidence="2" type="ORF">F0M16_23630</name>
</gene>
<evidence type="ECO:0000313" key="2">
    <source>
        <dbReference type="EMBL" id="KAA1252329.1"/>
    </source>
</evidence>
<dbReference type="RefSeq" id="WP_044128105.1">
    <property type="nucleotide sequence ID" value="NZ_JBNZCW010000031.1"/>
</dbReference>
<dbReference type="GO" id="GO:0004519">
    <property type="term" value="F:endonuclease activity"/>
    <property type="evidence" value="ECO:0007669"/>
    <property type="project" value="UniProtKB-KW"/>
</dbReference>
<organism evidence="2 3">
    <name type="scientific">Vibrio cholerae</name>
    <dbReference type="NCBI Taxonomy" id="666"/>
    <lineage>
        <taxon>Bacteria</taxon>
        <taxon>Pseudomonadati</taxon>
        <taxon>Pseudomonadota</taxon>
        <taxon>Gammaproteobacteria</taxon>
        <taxon>Vibrionales</taxon>
        <taxon>Vibrionaceae</taxon>
        <taxon>Vibrio</taxon>
    </lineage>
</organism>
<dbReference type="GO" id="GO:0009307">
    <property type="term" value="P:DNA restriction-modification system"/>
    <property type="evidence" value="ECO:0007669"/>
    <property type="project" value="InterPro"/>
</dbReference>
<dbReference type="SUPFAM" id="SSF52980">
    <property type="entry name" value="Restriction endonuclease-like"/>
    <property type="match status" value="1"/>
</dbReference>
<evidence type="ECO:0000259" key="1">
    <source>
        <dbReference type="Pfam" id="PF04471"/>
    </source>
</evidence>
<comment type="caution">
    <text evidence="2">The sequence shown here is derived from an EMBL/GenBank/DDBJ whole genome shotgun (WGS) entry which is preliminary data.</text>
</comment>
<sequence length="219" mass="24945">MTTKQIPDWKQYEWLITKILHDEHSEPNVTVLGDSRIRGEYSERSRQIDVLIEQGSIRTIVECKHYDKPIDVKAAESFMSMMNDVGAHFGVLISSNGFTSSVPKRVREFGDRIKLEHLDWQEAYSASFAVESYGRVSDICSHCIESYEIGRSVPGLLCWNHGLGIRQFGKFSMGSVGRCLKCKSYTVYCDSCGWVTVAEHEEPCCELRDVFYAHVAKET</sequence>
<keyword evidence="2" id="KW-0255">Endonuclease</keyword>
<reference evidence="2 3" key="1">
    <citation type="submission" date="2019-09" db="EMBL/GenBank/DDBJ databases">
        <authorList>
            <person name="Kritzky A."/>
            <person name="Schelkanova E.Y."/>
            <person name="Alkhova Z.V."/>
            <person name="Smirnova N.I."/>
        </authorList>
    </citation>
    <scope>NUCLEOTIDE SEQUENCE [LARGE SCALE GENOMIC DNA]</scope>
    <source>
        <strain evidence="2 3">M1526</strain>
    </source>
</reference>
<accession>A0A5B1BYQ8</accession>
<dbReference type="EMBL" id="VUAA01000117">
    <property type="protein sequence ID" value="KAA1252329.1"/>
    <property type="molecule type" value="Genomic_DNA"/>
</dbReference>
<dbReference type="GO" id="GO:0003677">
    <property type="term" value="F:DNA binding"/>
    <property type="evidence" value="ECO:0007669"/>
    <property type="project" value="InterPro"/>
</dbReference>
<feature type="domain" description="Restriction endonuclease type IV Mrr" evidence="1">
    <location>
        <begin position="43"/>
        <end position="115"/>
    </location>
</feature>
<name>A0A5B1BYQ8_VIBCL</name>